<gene>
    <name evidence="2" type="ORF">XELAEV_18000314mg</name>
</gene>
<accession>A0A974BQR9</accession>
<proteinExistence type="predicted"/>
<feature type="non-terminal residue" evidence="2">
    <location>
        <position position="394"/>
    </location>
</feature>
<evidence type="ECO:0000313" key="2">
    <source>
        <dbReference type="EMBL" id="OCT56296.1"/>
    </source>
</evidence>
<dbReference type="Proteomes" id="UP000694892">
    <property type="component" value="Unassembled WGS sequence"/>
</dbReference>
<dbReference type="AlphaFoldDB" id="A0A974BQR9"/>
<sequence length="394" mass="43975">MEGGCCWDLVKRIQPIALPLALSLVTLVASTKKLRNSTDWRLQSPPVSLLEGSPSPLSLNMGTYMNKQELPARGEACGPRAIKEKLSRPNPSVATPIRRLSFRDPLSSSNRTYLCARRDYPLKQEIYSKPGSLPRVSLDGQSQQRVPLTPRHFTRRTPVTISPQDLKTRFQLAPQPNVVSSPHLDFGQEPCLPSIHHRVELETSVTHSHHLPEPEQYPASPSSHKANTFEATFSSRHFEDPCATEKENGEESKLLVNDSLCRTSKMEASRASWRSESSSVENLSQQSSISMEKKERLDIPRCDTPEWPLKKMMYKRPDLKHLSASQETMKTQMSETQKVENPTMLFSSSTKSSNSTNTSGFNSMGSVFGYSTVPPSLIVTPNKSLSITLGNPEK</sequence>
<dbReference type="EMBL" id="KV467307">
    <property type="protein sequence ID" value="OCT56296.1"/>
    <property type="molecule type" value="Genomic_DNA"/>
</dbReference>
<evidence type="ECO:0000256" key="1">
    <source>
        <dbReference type="SAM" id="MobiDB-lite"/>
    </source>
</evidence>
<reference evidence="2" key="1">
    <citation type="submission" date="2016-05" db="EMBL/GenBank/DDBJ databases">
        <title>WGS assembly of Xenopus laevis.</title>
        <authorList>
            <person name="Session A."/>
            <person name="Uno Y."/>
            <person name="Kwon T."/>
            <person name="Chapman J."/>
            <person name="Toyoda A."/>
            <person name="Takahashi S."/>
            <person name="Fukui A."/>
            <person name="Hikosaka A."/>
            <person name="Putnam N."/>
            <person name="Stites J."/>
            <person name="Van Heeringen S."/>
            <person name="Quigley I."/>
            <person name="Heinz S."/>
            <person name="Hellsten U."/>
            <person name="Lyons J."/>
            <person name="Suzuki A."/>
            <person name="Kondo M."/>
            <person name="Ogino H."/>
            <person name="Ochi H."/>
            <person name="Bogdanovic O."/>
            <person name="Lister R."/>
            <person name="Georgiou G."/>
            <person name="Paranjpe S."/>
            <person name="Van Kruijsbergen I."/>
            <person name="Mozaffari S."/>
            <person name="Shu S."/>
            <person name="Schmutz J."/>
            <person name="Jenkins J."/>
            <person name="Grimwood J."/>
            <person name="Carlson J."/>
            <person name="Mitros T."/>
            <person name="Simakov O."/>
            <person name="Heald R."/>
            <person name="Miller K."/>
            <person name="Haudenschild C."/>
            <person name="Kuroki Y."/>
            <person name="Tanaka T."/>
            <person name="Michiue T."/>
            <person name="Watanabe M."/>
            <person name="Kinoshita T."/>
            <person name="Ohta Y."/>
            <person name="Mawaribuchi S."/>
            <person name="Suzuki Y."/>
            <person name="Haramoto Y."/>
            <person name="Yamamoto T."/>
            <person name="Takagi C."/>
            <person name="Kitzman J."/>
            <person name="Shendure J."/>
            <person name="Nakayama T."/>
            <person name="Izutsu Y."/>
            <person name="Robert J."/>
            <person name="Dichmann D."/>
            <person name="Flajnik M."/>
            <person name="Houston D."/>
            <person name="Marcotte E."/>
            <person name="Wallingford J."/>
            <person name="Ito Y."/>
            <person name="Asashima M."/>
            <person name="Ueno N."/>
            <person name="Matsuda Y."/>
            <person name="Jan Veenstra G."/>
            <person name="Fujiyama A."/>
            <person name="Harland R."/>
            <person name="Taira M."/>
            <person name="Rokhsar D.S."/>
        </authorList>
    </citation>
    <scope>NUCLEOTIDE SEQUENCE</scope>
    <source>
        <strain evidence="2">J</strain>
        <tissue evidence="2">Blood</tissue>
    </source>
</reference>
<feature type="compositionally biased region" description="Low complexity" evidence="1">
    <location>
        <begin position="269"/>
        <end position="290"/>
    </location>
</feature>
<feature type="region of interest" description="Disordered" evidence="1">
    <location>
        <begin position="268"/>
        <end position="296"/>
    </location>
</feature>
<protein>
    <submittedName>
        <fullName evidence="2">Uncharacterized protein</fullName>
    </submittedName>
</protein>
<name>A0A974BQR9_XENLA</name>
<organism evidence="2">
    <name type="scientific">Xenopus laevis</name>
    <name type="common">African clawed frog</name>
    <dbReference type="NCBI Taxonomy" id="8355"/>
    <lineage>
        <taxon>Eukaryota</taxon>
        <taxon>Metazoa</taxon>
        <taxon>Chordata</taxon>
        <taxon>Craniata</taxon>
        <taxon>Vertebrata</taxon>
        <taxon>Euteleostomi</taxon>
        <taxon>Amphibia</taxon>
        <taxon>Batrachia</taxon>
        <taxon>Anura</taxon>
        <taxon>Pipoidea</taxon>
        <taxon>Pipidae</taxon>
        <taxon>Xenopodinae</taxon>
        <taxon>Xenopus</taxon>
        <taxon>Xenopus</taxon>
    </lineage>
</organism>